<dbReference type="PATRIC" id="fig|285473.5.peg.4830"/>
<organism evidence="3 4">
    <name type="scientific">Streptomyces rubrolavendulae</name>
    <dbReference type="NCBI Taxonomy" id="285473"/>
    <lineage>
        <taxon>Bacteria</taxon>
        <taxon>Bacillati</taxon>
        <taxon>Actinomycetota</taxon>
        <taxon>Actinomycetes</taxon>
        <taxon>Kitasatosporales</taxon>
        <taxon>Streptomycetaceae</taxon>
        <taxon>Streptomyces</taxon>
    </lineage>
</organism>
<name>A0A1D8G8D4_9ACTN</name>
<accession>A0A1D8G8D4</accession>
<dbReference type="KEGG" id="srn:A4G23_04593"/>
<feature type="compositionally biased region" description="Gly residues" evidence="1">
    <location>
        <begin position="1"/>
        <end position="11"/>
    </location>
</feature>
<dbReference type="AlphaFoldDB" id="A0A1D8G8D4"/>
<feature type="region of interest" description="Disordered" evidence="1">
    <location>
        <begin position="1"/>
        <end position="39"/>
    </location>
</feature>
<evidence type="ECO:0000259" key="2">
    <source>
        <dbReference type="Pfam" id="PF01738"/>
    </source>
</evidence>
<protein>
    <submittedName>
        <fullName evidence="3">Dienelactone hydrolase family protein</fullName>
    </submittedName>
</protein>
<gene>
    <name evidence="3" type="ORF">A4G23_04593</name>
</gene>
<dbReference type="InterPro" id="IPR051049">
    <property type="entry name" value="Dienelactone_hydrolase-like"/>
</dbReference>
<dbReference type="PANTHER" id="PTHR46623:SF6">
    <property type="entry name" value="ALPHA_BETA-HYDROLASES SUPERFAMILY PROTEIN"/>
    <property type="match status" value="1"/>
</dbReference>
<dbReference type="Proteomes" id="UP000095349">
    <property type="component" value="Chromosome"/>
</dbReference>
<evidence type="ECO:0000256" key="1">
    <source>
        <dbReference type="SAM" id="MobiDB-lite"/>
    </source>
</evidence>
<dbReference type="Gene3D" id="3.40.50.1820">
    <property type="entry name" value="alpha/beta hydrolase"/>
    <property type="match status" value="1"/>
</dbReference>
<keyword evidence="4" id="KW-1185">Reference proteome</keyword>
<dbReference type="PANTHER" id="PTHR46623">
    <property type="entry name" value="CARBOXYMETHYLENEBUTENOLIDASE-RELATED"/>
    <property type="match status" value="1"/>
</dbReference>
<keyword evidence="3" id="KW-0378">Hydrolase</keyword>
<proteinExistence type="predicted"/>
<feature type="domain" description="Dienelactone hydrolase" evidence="2">
    <location>
        <begin position="44"/>
        <end position="217"/>
    </location>
</feature>
<dbReference type="InterPro" id="IPR002925">
    <property type="entry name" value="Dienelactn_hydro"/>
</dbReference>
<evidence type="ECO:0000313" key="4">
    <source>
        <dbReference type="Proteomes" id="UP000095349"/>
    </source>
</evidence>
<dbReference type="STRING" id="285473.A4G23_04593"/>
<dbReference type="GO" id="GO:0016787">
    <property type="term" value="F:hydrolase activity"/>
    <property type="evidence" value="ECO:0007669"/>
    <property type="project" value="UniProtKB-KW"/>
</dbReference>
<evidence type="ECO:0000313" key="3">
    <source>
        <dbReference type="EMBL" id="AOT61704.1"/>
    </source>
</evidence>
<dbReference type="Pfam" id="PF01738">
    <property type="entry name" value="DLH"/>
    <property type="match status" value="1"/>
</dbReference>
<sequence length="219" mass="23128">MRTAGVGGGGHTRVAVPSGCRGTRGEQHGRGAGVPPRARADRRVRAFAERLRRAGHTVHVPDLFEGRVFDRLEEGVAHAEGIGFGTLVERGTAAAEELPADLVYLGFSLGVLPAQKLAQTRPGARGALLVEACLPVAEFGGAWPDGVPVQVHGMDADPFFAGEGDVDAARALVDGAADAELFLYPGDRHLFTDRGLPSYDEQAAADVTRRVIEFLDRVG</sequence>
<dbReference type="InterPro" id="IPR029058">
    <property type="entry name" value="AB_hydrolase_fold"/>
</dbReference>
<dbReference type="EMBL" id="CP017316">
    <property type="protein sequence ID" value="AOT61704.1"/>
    <property type="molecule type" value="Genomic_DNA"/>
</dbReference>
<reference evidence="3 4" key="1">
    <citation type="submission" date="2016-09" db="EMBL/GenBank/DDBJ databases">
        <title>Streptomyces rubrolavendulae MJM4426 Genome sequencing and assembly.</title>
        <authorList>
            <person name="Kim J.-G."/>
        </authorList>
    </citation>
    <scope>NUCLEOTIDE SEQUENCE [LARGE SCALE GENOMIC DNA]</scope>
    <source>
        <strain evidence="3 4">MJM4426</strain>
    </source>
</reference>
<dbReference type="SUPFAM" id="SSF53474">
    <property type="entry name" value="alpha/beta-Hydrolases"/>
    <property type="match status" value="1"/>
</dbReference>